<evidence type="ECO:0000313" key="4">
    <source>
        <dbReference type="Proteomes" id="UP000294360"/>
    </source>
</evidence>
<dbReference type="InterPro" id="IPR011050">
    <property type="entry name" value="Pectin_lyase_fold/virulence"/>
</dbReference>
<evidence type="ECO:0000313" key="3">
    <source>
        <dbReference type="EMBL" id="VFU10957.1"/>
    </source>
</evidence>
<dbReference type="Pfam" id="PF05048">
    <property type="entry name" value="NosD"/>
    <property type="match status" value="1"/>
</dbReference>
<feature type="domain" description="Carbohydrate-binding/sugar hydrolysis" evidence="2">
    <location>
        <begin position="195"/>
        <end position="355"/>
    </location>
</feature>
<sequence length="420" mass="45587">MRSARALLMFLLATMVCEPARAAMLDVAAGDGLGEAIARAAPGDTLLLAPGVHRGSVVIAIPNLTLQGAAGAVIEGGRTGSTITVRAPGNVLRGLIIRGSGLSLIGKDSAVFLDAGADRAVIEDNVFEDNLIAIYLDGPRDAMVRRNRIQGLRTLRISERGPAISLWRTPGSQIVDNDIRSGRDGVFSVTSSHNLVRGNSFHDLRFAVHFMYTNDSEVDDNFSAGNGVGYVLMYSDRLRVHDNVSEDDRDHGLLFNYANDSRIEDNVVRGGKKCVFIYNANKNRFAGNWFEGCEVGIHFTAGSERNEITGNSFVHNRIQVMYVGTRRLDWSVQGRGNYYSDNPAFDLNGDGIADTAYRPNDLMDQILWRAPAAKLLLNSPAVQVVRWAQSQFPAIHPGGVVDTAPLMAPPRPSALARLAQ</sequence>
<evidence type="ECO:0000256" key="1">
    <source>
        <dbReference type="SAM" id="SignalP"/>
    </source>
</evidence>
<dbReference type="RefSeq" id="WP_134491898.1">
    <property type="nucleotide sequence ID" value="NZ_CP139089.1"/>
</dbReference>
<dbReference type="SMART" id="SM00710">
    <property type="entry name" value="PbH1"/>
    <property type="match status" value="8"/>
</dbReference>
<dbReference type="NCBIfam" id="TIGR04247">
    <property type="entry name" value="NosD_copper_fam"/>
    <property type="match status" value="1"/>
</dbReference>
<dbReference type="Gene3D" id="2.160.20.10">
    <property type="entry name" value="Single-stranded right-handed beta-helix, Pectin lyase-like"/>
    <property type="match status" value="2"/>
</dbReference>
<dbReference type="InterPro" id="IPR006626">
    <property type="entry name" value="PbH1"/>
</dbReference>
<protein>
    <submittedName>
        <fullName evidence="3">Putative copper ABC transporter, periplasmic binding protein NosD</fullName>
    </submittedName>
</protein>
<dbReference type="InterPro" id="IPR012334">
    <property type="entry name" value="Pectin_lyas_fold"/>
</dbReference>
<dbReference type="EMBL" id="LR536450">
    <property type="protein sequence ID" value="VFU10957.1"/>
    <property type="molecule type" value="Genomic_DNA"/>
</dbReference>
<dbReference type="AlphaFoldDB" id="A0A4U8Z5U4"/>
<name>A0A4U8Z5U4_METTU</name>
<organism evidence="3 4">
    <name type="scientific">Methylocella tundrae</name>
    <dbReference type="NCBI Taxonomy" id="227605"/>
    <lineage>
        <taxon>Bacteria</taxon>
        <taxon>Pseudomonadati</taxon>
        <taxon>Pseudomonadota</taxon>
        <taxon>Alphaproteobacteria</taxon>
        <taxon>Hyphomicrobiales</taxon>
        <taxon>Beijerinckiaceae</taxon>
        <taxon>Methylocella</taxon>
    </lineage>
</organism>
<evidence type="ECO:0000259" key="2">
    <source>
        <dbReference type="SMART" id="SM00722"/>
    </source>
</evidence>
<proteinExistence type="predicted"/>
<gene>
    <name evidence="3" type="primary">nosD</name>
    <name evidence="3" type="ORF">MTUNDRAET4_4076</name>
</gene>
<dbReference type="SUPFAM" id="SSF51126">
    <property type="entry name" value="Pectin lyase-like"/>
    <property type="match status" value="1"/>
</dbReference>
<feature type="domain" description="Carbohydrate-binding/sugar hydrolysis" evidence="2">
    <location>
        <begin position="40"/>
        <end position="189"/>
    </location>
</feature>
<feature type="signal peptide" evidence="1">
    <location>
        <begin position="1"/>
        <end position="22"/>
    </location>
</feature>
<feature type="chain" id="PRO_5020393155" evidence="1">
    <location>
        <begin position="23"/>
        <end position="420"/>
    </location>
</feature>
<dbReference type="InterPro" id="IPR026464">
    <property type="entry name" value="NosD_copper_fam"/>
</dbReference>
<accession>A0A4U8Z5U4</accession>
<dbReference type="InterPro" id="IPR007742">
    <property type="entry name" value="NosD_dom"/>
</dbReference>
<dbReference type="Proteomes" id="UP000294360">
    <property type="component" value="Chromosome"/>
</dbReference>
<dbReference type="KEGG" id="mtun:MTUNDRAET4_4076"/>
<dbReference type="SMART" id="SM00722">
    <property type="entry name" value="CASH"/>
    <property type="match status" value="2"/>
</dbReference>
<dbReference type="OrthoDB" id="9767990at2"/>
<dbReference type="InterPro" id="IPR006633">
    <property type="entry name" value="Carb-bd_sugar_hydrolysis-dom"/>
</dbReference>
<reference evidence="3 4" key="1">
    <citation type="submission" date="2019-03" db="EMBL/GenBank/DDBJ databases">
        <authorList>
            <person name="Kox A.R. M."/>
        </authorList>
    </citation>
    <scope>NUCLEOTIDE SEQUENCE [LARGE SCALE GENOMIC DNA]</scope>
    <source>
        <strain evidence="3">MTUNDRAET4 annotated genome</strain>
    </source>
</reference>
<keyword evidence="1" id="KW-0732">Signal</keyword>